<evidence type="ECO:0000256" key="1">
    <source>
        <dbReference type="ARBA" id="ARBA00023242"/>
    </source>
</evidence>
<dbReference type="EMBL" id="UYRT01013881">
    <property type="protein sequence ID" value="VDK53470.1"/>
    <property type="molecule type" value="Genomic_DNA"/>
</dbReference>
<dbReference type="AlphaFoldDB" id="A0A183DBM6"/>
<sequence>MSSAPDDTISITELSCPETPKFTKPWHEDVFSKLRSYIIVELVRAIYPTFESAIKHDPRTIEALFETMRETELVMFENSNDEV</sequence>
<reference evidence="5" key="1">
    <citation type="submission" date="2016-06" db="UniProtKB">
        <authorList>
            <consortium name="WormBaseParasite"/>
        </authorList>
    </citation>
    <scope>IDENTIFICATION</scope>
</reference>
<evidence type="ECO:0000313" key="5">
    <source>
        <dbReference type="WBParaSite" id="GPUH_0000612501-mRNA-1"/>
    </source>
</evidence>
<dbReference type="Proteomes" id="UP000271098">
    <property type="component" value="Unassembled WGS sequence"/>
</dbReference>
<dbReference type="InterPro" id="IPR036529">
    <property type="entry name" value="KIX_dom_sf"/>
</dbReference>
<accession>A0A183DBM6</accession>
<proteinExistence type="predicted"/>
<organism evidence="5">
    <name type="scientific">Gongylonema pulchrum</name>
    <dbReference type="NCBI Taxonomy" id="637853"/>
    <lineage>
        <taxon>Eukaryota</taxon>
        <taxon>Metazoa</taxon>
        <taxon>Ecdysozoa</taxon>
        <taxon>Nematoda</taxon>
        <taxon>Chromadorea</taxon>
        <taxon>Rhabditida</taxon>
        <taxon>Spirurina</taxon>
        <taxon>Spiruromorpha</taxon>
        <taxon>Spiruroidea</taxon>
        <taxon>Gongylonematidae</taxon>
        <taxon>Gongylonema</taxon>
    </lineage>
</organism>
<dbReference type="SUPFAM" id="SSF47040">
    <property type="entry name" value="Kix domain of CBP (creb binding protein)"/>
    <property type="match status" value="1"/>
</dbReference>
<dbReference type="Gene3D" id="1.10.246.20">
    <property type="entry name" value="Coactivator CBP, KIX domain"/>
    <property type="match status" value="1"/>
</dbReference>
<dbReference type="WBParaSite" id="GPUH_0000612501-mRNA-1">
    <property type="protein sequence ID" value="GPUH_0000612501-mRNA-1"/>
    <property type="gene ID" value="GPUH_0000612501"/>
</dbReference>
<dbReference type="PROSITE" id="PS50952">
    <property type="entry name" value="KIX"/>
    <property type="match status" value="1"/>
</dbReference>
<keyword evidence="4" id="KW-1185">Reference proteome</keyword>
<evidence type="ECO:0000313" key="3">
    <source>
        <dbReference type="EMBL" id="VDK53470.1"/>
    </source>
</evidence>
<keyword evidence="1" id="KW-0539">Nucleus</keyword>
<evidence type="ECO:0000259" key="2">
    <source>
        <dbReference type="PROSITE" id="PS50952"/>
    </source>
</evidence>
<evidence type="ECO:0000313" key="4">
    <source>
        <dbReference type="Proteomes" id="UP000271098"/>
    </source>
</evidence>
<reference evidence="3 4" key="2">
    <citation type="submission" date="2018-11" db="EMBL/GenBank/DDBJ databases">
        <authorList>
            <consortium name="Pathogen Informatics"/>
        </authorList>
    </citation>
    <scope>NUCLEOTIDE SEQUENCE [LARGE SCALE GENOMIC DNA]</scope>
</reference>
<feature type="domain" description="KIX" evidence="2">
    <location>
        <begin position="21"/>
        <end position="83"/>
    </location>
</feature>
<protein>
    <submittedName>
        <fullName evidence="5">KIX domain-containing protein</fullName>
    </submittedName>
</protein>
<dbReference type="Pfam" id="PF02172">
    <property type="entry name" value="KIX"/>
    <property type="match status" value="1"/>
</dbReference>
<dbReference type="InterPro" id="IPR003101">
    <property type="entry name" value="KIX_dom"/>
</dbReference>
<dbReference type="GO" id="GO:0003712">
    <property type="term" value="F:transcription coregulator activity"/>
    <property type="evidence" value="ECO:0007669"/>
    <property type="project" value="InterPro"/>
</dbReference>
<dbReference type="GO" id="GO:0006355">
    <property type="term" value="P:regulation of DNA-templated transcription"/>
    <property type="evidence" value="ECO:0007669"/>
    <property type="project" value="InterPro"/>
</dbReference>
<name>A0A183DBM6_9BILA</name>
<gene>
    <name evidence="3" type="ORF">GPUH_LOCUS6118</name>
</gene>